<reference evidence="1" key="1">
    <citation type="journal article" date="2020" name="bioRxiv">
        <title>Whole genome comparisons of ergot fungi reveals the divergence and evolution of species within the genus Claviceps are the result of varying mechanisms driving genome evolution and host range expansion.</title>
        <authorList>
            <person name="Wyka S.A."/>
            <person name="Mondo S.J."/>
            <person name="Liu M."/>
            <person name="Dettman J."/>
            <person name="Nalam V."/>
            <person name="Broders K.D."/>
        </authorList>
    </citation>
    <scope>NUCLEOTIDE SEQUENCE</scope>
    <source>
        <strain evidence="1">CCC 602</strain>
    </source>
</reference>
<evidence type="ECO:0000313" key="2">
    <source>
        <dbReference type="Proteomes" id="UP000748025"/>
    </source>
</evidence>
<dbReference type="OrthoDB" id="6339427at2759"/>
<protein>
    <submittedName>
        <fullName evidence="1">Uncharacterized protein</fullName>
    </submittedName>
</protein>
<evidence type="ECO:0000313" key="1">
    <source>
        <dbReference type="EMBL" id="KAG6017282.1"/>
    </source>
</evidence>
<dbReference type="Proteomes" id="UP000748025">
    <property type="component" value="Unassembled WGS sequence"/>
</dbReference>
<organism evidence="1 2">
    <name type="scientific">Claviceps pusilla</name>
    <dbReference type="NCBI Taxonomy" id="123648"/>
    <lineage>
        <taxon>Eukaryota</taxon>
        <taxon>Fungi</taxon>
        <taxon>Dikarya</taxon>
        <taxon>Ascomycota</taxon>
        <taxon>Pezizomycotina</taxon>
        <taxon>Sordariomycetes</taxon>
        <taxon>Hypocreomycetidae</taxon>
        <taxon>Hypocreales</taxon>
        <taxon>Clavicipitaceae</taxon>
        <taxon>Claviceps</taxon>
    </lineage>
</organism>
<name>A0A9P7NGF6_9HYPO</name>
<proteinExistence type="predicted"/>
<dbReference type="AlphaFoldDB" id="A0A9P7NGF6"/>
<comment type="caution">
    <text evidence="1">The sequence shown here is derived from an EMBL/GenBank/DDBJ whole genome shotgun (WGS) entry which is preliminary data.</text>
</comment>
<accession>A0A9P7NGF6</accession>
<keyword evidence="2" id="KW-1185">Reference proteome</keyword>
<dbReference type="EMBL" id="SRPW01000162">
    <property type="protein sequence ID" value="KAG6017282.1"/>
    <property type="molecule type" value="Genomic_DNA"/>
</dbReference>
<sequence length="111" mass="12570">MNTTDAELQVDVQQFVTHILPSVKYHALLRVARVGKDIRLYDEAARQSADYDERNRLLVTLTNEEKTALRREKDKMFSESGMLSSFNGASMYKNEFGLIGQSVPNAVSLDD</sequence>
<gene>
    <name evidence="1" type="ORF">E4U43_001840</name>
</gene>